<gene>
    <name evidence="11" type="ORF">Egran_00441</name>
</gene>
<dbReference type="GO" id="GO:0008270">
    <property type="term" value="F:zinc ion binding"/>
    <property type="evidence" value="ECO:0007669"/>
    <property type="project" value="UniProtKB-KW"/>
</dbReference>
<evidence type="ECO:0000256" key="2">
    <source>
        <dbReference type="ARBA" id="ARBA00022771"/>
    </source>
</evidence>
<dbReference type="Proteomes" id="UP000243515">
    <property type="component" value="Unassembled WGS sequence"/>
</dbReference>
<dbReference type="PROSITE" id="PS50112">
    <property type="entry name" value="PAS"/>
    <property type="match status" value="1"/>
</dbReference>
<dbReference type="InterPro" id="IPR013655">
    <property type="entry name" value="PAS_fold_3"/>
</dbReference>
<dbReference type="InterPro" id="IPR000679">
    <property type="entry name" value="Znf_GATA"/>
</dbReference>
<feature type="compositionally biased region" description="Polar residues" evidence="8">
    <location>
        <begin position="47"/>
        <end position="58"/>
    </location>
</feature>
<organism evidence="11 12">
    <name type="scientific">Elaphomyces granulatus</name>
    <dbReference type="NCBI Taxonomy" id="519963"/>
    <lineage>
        <taxon>Eukaryota</taxon>
        <taxon>Fungi</taxon>
        <taxon>Dikarya</taxon>
        <taxon>Ascomycota</taxon>
        <taxon>Pezizomycotina</taxon>
        <taxon>Eurotiomycetes</taxon>
        <taxon>Eurotiomycetidae</taxon>
        <taxon>Eurotiales</taxon>
        <taxon>Elaphomycetaceae</taxon>
        <taxon>Elaphomyces</taxon>
    </lineage>
</organism>
<keyword evidence="7" id="KW-0175">Coiled coil</keyword>
<feature type="domain" description="GATA-type" evidence="10">
    <location>
        <begin position="359"/>
        <end position="391"/>
    </location>
</feature>
<evidence type="ECO:0000313" key="12">
    <source>
        <dbReference type="Proteomes" id="UP000243515"/>
    </source>
</evidence>
<evidence type="ECO:0000313" key="11">
    <source>
        <dbReference type="EMBL" id="OXV11796.1"/>
    </source>
</evidence>
<keyword evidence="3" id="KW-0862">Zinc</keyword>
<feature type="domain" description="PAS" evidence="9">
    <location>
        <begin position="68"/>
        <end position="138"/>
    </location>
</feature>
<dbReference type="InterPro" id="IPR000014">
    <property type="entry name" value="PAS"/>
</dbReference>
<name>A0A232M5Z0_9EURO</name>
<dbReference type="InterPro" id="IPR035965">
    <property type="entry name" value="PAS-like_dom_sf"/>
</dbReference>
<dbReference type="SMART" id="SM00401">
    <property type="entry name" value="ZnF_GATA"/>
    <property type="match status" value="1"/>
</dbReference>
<evidence type="ECO:0000256" key="6">
    <source>
        <dbReference type="PROSITE-ProRule" id="PRU00094"/>
    </source>
</evidence>
<dbReference type="EMBL" id="NPHW01002288">
    <property type="protein sequence ID" value="OXV11796.1"/>
    <property type="molecule type" value="Genomic_DNA"/>
</dbReference>
<evidence type="ECO:0000259" key="9">
    <source>
        <dbReference type="PROSITE" id="PS50112"/>
    </source>
</evidence>
<accession>A0A232M5Z0</accession>
<evidence type="ECO:0000256" key="1">
    <source>
        <dbReference type="ARBA" id="ARBA00022723"/>
    </source>
</evidence>
<dbReference type="GO" id="GO:0043565">
    <property type="term" value="F:sequence-specific DNA binding"/>
    <property type="evidence" value="ECO:0007669"/>
    <property type="project" value="InterPro"/>
</dbReference>
<dbReference type="Pfam" id="PF08447">
    <property type="entry name" value="PAS_3"/>
    <property type="match status" value="1"/>
</dbReference>
<dbReference type="InterPro" id="IPR013088">
    <property type="entry name" value="Znf_NHR/GATA"/>
</dbReference>
<keyword evidence="4" id="KW-0805">Transcription regulation</keyword>
<dbReference type="SUPFAM" id="SSF57716">
    <property type="entry name" value="Glucocorticoid receptor-like (DNA-binding domain)"/>
    <property type="match status" value="1"/>
</dbReference>
<evidence type="ECO:0000256" key="4">
    <source>
        <dbReference type="ARBA" id="ARBA00023015"/>
    </source>
</evidence>
<dbReference type="AlphaFoldDB" id="A0A232M5Z0"/>
<keyword evidence="5" id="KW-0804">Transcription</keyword>
<keyword evidence="2 6" id="KW-0863">Zinc-finger</keyword>
<dbReference type="PANTHER" id="PTHR47172">
    <property type="entry name" value="OS01G0976800 PROTEIN"/>
    <property type="match status" value="1"/>
</dbReference>
<dbReference type="CDD" id="cd00130">
    <property type="entry name" value="PAS"/>
    <property type="match status" value="1"/>
</dbReference>
<evidence type="ECO:0000256" key="5">
    <source>
        <dbReference type="ARBA" id="ARBA00023163"/>
    </source>
</evidence>
<dbReference type="SUPFAM" id="SSF55785">
    <property type="entry name" value="PYP-like sensor domain (PAS domain)"/>
    <property type="match status" value="1"/>
</dbReference>
<dbReference type="NCBIfam" id="TIGR00229">
    <property type="entry name" value="sensory_box"/>
    <property type="match status" value="1"/>
</dbReference>
<keyword evidence="12" id="KW-1185">Reference proteome</keyword>
<dbReference type="PROSITE" id="PS50114">
    <property type="entry name" value="GATA_ZN_FINGER_2"/>
    <property type="match status" value="1"/>
</dbReference>
<sequence length="397" mass="43929">MDTFDFDLVSPNLDLDDLALDIIGLPQVGPLQQSVSEDTLAPDGQNAVESQPSSQNPGASAVTDFTRRRNWTQRIVDEMKDMLLVLSADGRICYVSPACRTVAEYQPDQLNGRFLSHFIHKNDQATFIREFNESIATGHRVRFHYRFKKNDDSFVILEASGHPHMVNEKVTLGTGKEGNPCNGFFLISRPYPTKSCRLLDSFLEHKIENIRLTKRIADLKLEEEEEELRLYQQLYRPLDDNDNITAETEILNPEGPLVSPSTERGAMLPPGTSGSSHDIHVSGLSDSGISPTTQVDNSSYIDGIEIMTGLRYGEGERSRGLSTGETNGGLIQDDADVALLAEQLGQSPSDGDKKKKLKTSEEYVCTDCGTLASPEWRKGPSGPKTLCNACGRKLFFL</sequence>
<dbReference type="Pfam" id="PF00320">
    <property type="entry name" value="GATA"/>
    <property type="match status" value="1"/>
</dbReference>
<evidence type="ECO:0000256" key="3">
    <source>
        <dbReference type="ARBA" id="ARBA00022833"/>
    </source>
</evidence>
<protein>
    <recommendedName>
        <fullName evidence="13">GATA-type domain-containing protein</fullName>
    </recommendedName>
</protein>
<feature type="region of interest" description="Disordered" evidence="8">
    <location>
        <begin position="42"/>
        <end position="63"/>
    </location>
</feature>
<proteinExistence type="predicted"/>
<dbReference type="Gene3D" id="3.30.450.20">
    <property type="entry name" value="PAS domain"/>
    <property type="match status" value="1"/>
</dbReference>
<dbReference type="PANTHER" id="PTHR47172:SF24">
    <property type="entry name" value="GATA ZINC FINGER DOMAIN-CONTAINING PROTEIN 14-RELATED"/>
    <property type="match status" value="1"/>
</dbReference>
<dbReference type="PROSITE" id="PS00344">
    <property type="entry name" value="GATA_ZN_FINGER_1"/>
    <property type="match status" value="1"/>
</dbReference>
<evidence type="ECO:0008006" key="13">
    <source>
        <dbReference type="Google" id="ProtNLM"/>
    </source>
</evidence>
<dbReference type="OrthoDB" id="2162994at2759"/>
<dbReference type="CDD" id="cd00202">
    <property type="entry name" value="ZnF_GATA"/>
    <property type="match status" value="1"/>
</dbReference>
<evidence type="ECO:0000259" key="10">
    <source>
        <dbReference type="PROSITE" id="PS50114"/>
    </source>
</evidence>
<keyword evidence="1" id="KW-0479">Metal-binding</keyword>
<comment type="caution">
    <text evidence="11">The sequence shown here is derived from an EMBL/GenBank/DDBJ whole genome shotgun (WGS) entry which is preliminary data.</text>
</comment>
<evidence type="ECO:0000256" key="8">
    <source>
        <dbReference type="SAM" id="MobiDB-lite"/>
    </source>
</evidence>
<dbReference type="GO" id="GO:0006355">
    <property type="term" value="P:regulation of DNA-templated transcription"/>
    <property type="evidence" value="ECO:0007669"/>
    <property type="project" value="InterPro"/>
</dbReference>
<dbReference type="SMART" id="SM00091">
    <property type="entry name" value="PAS"/>
    <property type="match status" value="1"/>
</dbReference>
<feature type="coiled-coil region" evidence="7">
    <location>
        <begin position="207"/>
        <end position="234"/>
    </location>
</feature>
<dbReference type="Gene3D" id="3.30.50.10">
    <property type="entry name" value="Erythroid Transcription Factor GATA-1, subunit A"/>
    <property type="match status" value="1"/>
</dbReference>
<evidence type="ECO:0000256" key="7">
    <source>
        <dbReference type="SAM" id="Coils"/>
    </source>
</evidence>
<reference evidence="11 12" key="1">
    <citation type="journal article" date="2015" name="Environ. Microbiol.">
        <title>Metagenome sequence of Elaphomyces granulatus from sporocarp tissue reveals Ascomycota ectomycorrhizal fingerprints of genome expansion and a Proteobacteria-rich microbiome.</title>
        <authorList>
            <person name="Quandt C.A."/>
            <person name="Kohler A."/>
            <person name="Hesse C.N."/>
            <person name="Sharpton T.J."/>
            <person name="Martin F."/>
            <person name="Spatafora J.W."/>
        </authorList>
    </citation>
    <scope>NUCLEOTIDE SEQUENCE [LARGE SCALE GENOMIC DNA]</scope>
    <source>
        <strain evidence="11 12">OSC145934</strain>
    </source>
</reference>